<proteinExistence type="inferred from homology"/>
<evidence type="ECO:0000256" key="5">
    <source>
        <dbReference type="ARBA" id="ARBA00024934"/>
    </source>
</evidence>
<reference evidence="7" key="1">
    <citation type="submission" date="2020-10" db="EMBL/GenBank/DDBJ databases">
        <authorList>
            <person name="Gilroy R."/>
        </authorList>
    </citation>
    <scope>NUCLEOTIDE SEQUENCE</scope>
    <source>
        <strain evidence="7">CHK154-7741</strain>
    </source>
</reference>
<dbReference type="InterPro" id="IPR006300">
    <property type="entry name" value="FlgB"/>
</dbReference>
<evidence type="ECO:0000256" key="1">
    <source>
        <dbReference type="ARBA" id="ARBA00004117"/>
    </source>
</evidence>
<evidence type="ECO:0000256" key="2">
    <source>
        <dbReference type="ARBA" id="ARBA00009677"/>
    </source>
</evidence>
<dbReference type="Proteomes" id="UP000886748">
    <property type="component" value="Unassembled WGS sequence"/>
</dbReference>
<protein>
    <recommendedName>
        <fullName evidence="3 6">Flagellar basal body rod protein FlgB</fullName>
    </recommendedName>
</protein>
<evidence type="ECO:0000313" key="7">
    <source>
        <dbReference type="EMBL" id="HIU92401.1"/>
    </source>
</evidence>
<comment type="function">
    <text evidence="5 6">Structural component of flagellum, the bacterial motility apparatus. Part of the rod structure of flagellar basal body.</text>
</comment>
<evidence type="ECO:0000313" key="8">
    <source>
        <dbReference type="Proteomes" id="UP000886748"/>
    </source>
</evidence>
<sequence length="114" mass="12733">MYTPKDPIIKTNLMLDLISQRQRALSTNLANMDTPNYVRKDISFDQYLGTMNNPLETELSIKLGPSGLIEEQDVGVDPTFELAEMQKMSIMYAVASRKMSAIINEMKTAASVGK</sequence>
<evidence type="ECO:0000256" key="6">
    <source>
        <dbReference type="PIRNR" id="PIRNR002889"/>
    </source>
</evidence>
<comment type="subcellular location">
    <subcellularLocation>
        <location evidence="1 6">Bacterial flagellum basal body</location>
    </subcellularLocation>
</comment>
<dbReference type="PIRSF" id="PIRSF002889">
    <property type="entry name" value="Rod_FlgB"/>
    <property type="match status" value="1"/>
</dbReference>
<dbReference type="AlphaFoldDB" id="A0A9D1N0F6"/>
<comment type="caution">
    <text evidence="7">The sequence shown here is derived from an EMBL/GenBank/DDBJ whole genome shotgun (WGS) entry which is preliminary data.</text>
</comment>
<gene>
    <name evidence="7" type="ORF">IAD26_04620</name>
</gene>
<name>A0A9D1N0F6_9CLOT</name>
<reference evidence="7" key="2">
    <citation type="journal article" date="2021" name="PeerJ">
        <title>Extensive microbial diversity within the chicken gut microbiome revealed by metagenomics and culture.</title>
        <authorList>
            <person name="Gilroy R."/>
            <person name="Ravi A."/>
            <person name="Getino M."/>
            <person name="Pursley I."/>
            <person name="Horton D.L."/>
            <person name="Alikhan N.F."/>
            <person name="Baker D."/>
            <person name="Gharbi K."/>
            <person name="Hall N."/>
            <person name="Watson M."/>
            <person name="Adriaenssens E.M."/>
            <person name="Foster-Nyarko E."/>
            <person name="Jarju S."/>
            <person name="Secka A."/>
            <person name="Antonio M."/>
            <person name="Oren A."/>
            <person name="Chaudhuri R.R."/>
            <person name="La Ragione R."/>
            <person name="Hildebrand F."/>
            <person name="Pallen M.J."/>
        </authorList>
    </citation>
    <scope>NUCLEOTIDE SEQUENCE</scope>
    <source>
        <strain evidence="7">CHK154-7741</strain>
    </source>
</reference>
<accession>A0A9D1N0F6</accession>
<comment type="subunit">
    <text evidence="6">The basal body constitutes a major portion of the flagellar organelle and consists of a number of rings mounted on a central rod.</text>
</comment>
<organism evidence="7 8">
    <name type="scientific">Candidatus Limenecus avicola</name>
    <dbReference type="NCBI Taxonomy" id="2840847"/>
    <lineage>
        <taxon>Bacteria</taxon>
        <taxon>Bacillati</taxon>
        <taxon>Bacillota</taxon>
        <taxon>Clostridia</taxon>
        <taxon>Eubacteriales</taxon>
        <taxon>Clostridiaceae</taxon>
        <taxon>Clostridiaceae incertae sedis</taxon>
        <taxon>Candidatus Limenecus</taxon>
    </lineage>
</organism>
<evidence type="ECO:0000256" key="4">
    <source>
        <dbReference type="ARBA" id="ARBA00023143"/>
    </source>
</evidence>
<dbReference type="GO" id="GO:0030694">
    <property type="term" value="C:bacterial-type flagellum basal body, rod"/>
    <property type="evidence" value="ECO:0007669"/>
    <property type="project" value="InterPro"/>
</dbReference>
<comment type="similarity">
    <text evidence="2 6">Belongs to the flagella basal body rod proteins family.</text>
</comment>
<dbReference type="EMBL" id="DVOD01000033">
    <property type="protein sequence ID" value="HIU92401.1"/>
    <property type="molecule type" value="Genomic_DNA"/>
</dbReference>
<keyword evidence="4 6" id="KW-0975">Bacterial flagellum</keyword>
<evidence type="ECO:0000256" key="3">
    <source>
        <dbReference type="ARBA" id="ARBA00014376"/>
    </source>
</evidence>
<dbReference type="GO" id="GO:0071973">
    <property type="term" value="P:bacterial-type flagellum-dependent cell motility"/>
    <property type="evidence" value="ECO:0007669"/>
    <property type="project" value="InterPro"/>
</dbReference>